<feature type="signal peptide" evidence="1">
    <location>
        <begin position="1"/>
        <end position="20"/>
    </location>
</feature>
<dbReference type="AlphaFoldDB" id="A0A6A5HJB7"/>
<comment type="caution">
    <text evidence="2">The sequence shown here is derived from an EMBL/GenBank/DDBJ whole genome shotgun (WGS) entry which is preliminary data.</text>
</comment>
<organism evidence="2 3">
    <name type="scientific">Caenorhabditis remanei</name>
    <name type="common">Caenorhabditis vulgaris</name>
    <dbReference type="NCBI Taxonomy" id="31234"/>
    <lineage>
        <taxon>Eukaryota</taxon>
        <taxon>Metazoa</taxon>
        <taxon>Ecdysozoa</taxon>
        <taxon>Nematoda</taxon>
        <taxon>Chromadorea</taxon>
        <taxon>Rhabditida</taxon>
        <taxon>Rhabditina</taxon>
        <taxon>Rhabditomorpha</taxon>
        <taxon>Rhabditoidea</taxon>
        <taxon>Rhabditidae</taxon>
        <taxon>Peloderinae</taxon>
        <taxon>Caenorhabditis</taxon>
    </lineage>
</organism>
<sequence length="163" mass="18482">MNWFIILSLFCILNFQECHCCLKSKRSADYCECSDIIDLLDEYADRANIPITEKVGCVRNITCNADINTFAGFYFSASEIVRPDGNTDNIAYVDSINRQTGVPRGPLNIFSSFGMSCENKKWYVTKYPHGLSYYTKDSEEFISGDFDGKKSEIGKIFCKPPVI</sequence>
<dbReference type="Pfam" id="PF02343">
    <property type="entry name" value="TRA-1_regulated"/>
    <property type="match status" value="1"/>
</dbReference>
<protein>
    <submittedName>
        <fullName evidence="2">Uncharacterized protein</fullName>
    </submittedName>
</protein>
<evidence type="ECO:0000313" key="3">
    <source>
        <dbReference type="Proteomes" id="UP000483820"/>
    </source>
</evidence>
<feature type="chain" id="PRO_5025338047" evidence="1">
    <location>
        <begin position="21"/>
        <end position="163"/>
    </location>
</feature>
<dbReference type="GeneID" id="9826392"/>
<evidence type="ECO:0000313" key="2">
    <source>
        <dbReference type="EMBL" id="KAF1767559.1"/>
    </source>
</evidence>
<dbReference type="InterPro" id="IPR003326">
    <property type="entry name" value="TRA-1_regulated"/>
</dbReference>
<accession>A0A6A5HJB7</accession>
<dbReference type="Proteomes" id="UP000483820">
    <property type="component" value="Chromosome II"/>
</dbReference>
<gene>
    <name evidence="2" type="ORF">GCK72_007518</name>
</gene>
<dbReference type="CTD" id="9826392"/>
<dbReference type="RefSeq" id="XP_003100171.2">
    <property type="nucleotide sequence ID" value="XM_003100123.2"/>
</dbReference>
<evidence type="ECO:0000256" key="1">
    <source>
        <dbReference type="SAM" id="SignalP"/>
    </source>
</evidence>
<dbReference type="EMBL" id="WUAV01000002">
    <property type="protein sequence ID" value="KAF1767559.1"/>
    <property type="molecule type" value="Genomic_DNA"/>
</dbReference>
<reference evidence="2 3" key="1">
    <citation type="submission" date="2019-12" db="EMBL/GenBank/DDBJ databases">
        <title>Chromosome-level assembly of the Caenorhabditis remanei genome.</title>
        <authorList>
            <person name="Teterina A.A."/>
            <person name="Willis J.H."/>
            <person name="Phillips P.C."/>
        </authorList>
    </citation>
    <scope>NUCLEOTIDE SEQUENCE [LARGE SCALE GENOMIC DNA]</scope>
    <source>
        <strain evidence="2 3">PX506</strain>
        <tissue evidence="2">Whole organism</tissue>
    </source>
</reference>
<name>A0A6A5HJB7_CAERE</name>
<dbReference type="KEGG" id="crq:GCK72_007518"/>
<keyword evidence="1" id="KW-0732">Signal</keyword>
<proteinExistence type="predicted"/>